<dbReference type="Gene3D" id="1.10.10.10">
    <property type="entry name" value="Winged helix-like DNA-binding domain superfamily/Winged helix DNA-binding domain"/>
    <property type="match status" value="1"/>
</dbReference>
<dbReference type="AlphaFoldDB" id="A0A1T4N402"/>
<dbReference type="InterPro" id="IPR037171">
    <property type="entry name" value="NagB/RpiA_transferase-like"/>
</dbReference>
<evidence type="ECO:0000256" key="1">
    <source>
        <dbReference type="ARBA" id="ARBA00023015"/>
    </source>
</evidence>
<dbReference type="GO" id="GO:0003677">
    <property type="term" value="F:DNA binding"/>
    <property type="evidence" value="ECO:0007669"/>
    <property type="project" value="UniProtKB-KW"/>
</dbReference>
<keyword evidence="1" id="KW-0805">Transcription regulation</keyword>
<dbReference type="Pfam" id="PF08220">
    <property type="entry name" value="HTH_DeoR"/>
    <property type="match status" value="1"/>
</dbReference>
<dbReference type="EMBL" id="FUWZ01000001">
    <property type="protein sequence ID" value="SJZ73578.1"/>
    <property type="molecule type" value="Genomic_DNA"/>
</dbReference>
<evidence type="ECO:0000313" key="6">
    <source>
        <dbReference type="Proteomes" id="UP000190367"/>
    </source>
</evidence>
<dbReference type="SUPFAM" id="SSF46785">
    <property type="entry name" value="Winged helix' DNA-binding domain"/>
    <property type="match status" value="1"/>
</dbReference>
<dbReference type="SMART" id="SM01134">
    <property type="entry name" value="DeoRC"/>
    <property type="match status" value="1"/>
</dbReference>
<dbReference type="Gene3D" id="3.40.50.1360">
    <property type="match status" value="1"/>
</dbReference>
<evidence type="ECO:0000313" key="5">
    <source>
        <dbReference type="EMBL" id="SJZ73578.1"/>
    </source>
</evidence>
<dbReference type="STRING" id="634771.SAMN04488128_1011398"/>
<evidence type="ECO:0000256" key="2">
    <source>
        <dbReference type="ARBA" id="ARBA00023125"/>
    </source>
</evidence>
<dbReference type="InterPro" id="IPR036388">
    <property type="entry name" value="WH-like_DNA-bd_sf"/>
</dbReference>
<dbReference type="SUPFAM" id="SSF100950">
    <property type="entry name" value="NagB/RpiA/CoA transferase-like"/>
    <property type="match status" value="1"/>
</dbReference>
<sequence>MGFPERKQKILRLLDQHDNREVQEIADALGISAITIRRDLQQLAEEGLLVRTHGGAMKAPALHPFTAFTDKAGVGQERKQYIGRLAAAQVKPGDTIFLDCGSTVFAMCEHLRKTGPLRVITNSLPVLAAFMDCEQITVNLIGGEVDKERKAMHGHRALHHIDSYHGVKAFIGTDGLSVKNGLTAFSEKEASVSKAMATQADIVYLLCDSGKIGKDSYLKYAPLTLFDHLITDRQLPASTAAQFKVKGVSVIN</sequence>
<name>A0A1T4N402_9BACT</name>
<proteinExistence type="predicted"/>
<gene>
    <name evidence="5" type="ORF">SAMN04488128_1011398</name>
</gene>
<dbReference type="Pfam" id="PF00455">
    <property type="entry name" value="DeoRC"/>
    <property type="match status" value="1"/>
</dbReference>
<dbReference type="PRINTS" id="PR00037">
    <property type="entry name" value="HTHLACR"/>
</dbReference>
<keyword evidence="6" id="KW-1185">Reference proteome</keyword>
<dbReference type="PROSITE" id="PS00894">
    <property type="entry name" value="HTH_DEOR_1"/>
    <property type="match status" value="1"/>
</dbReference>
<dbReference type="RefSeq" id="WP_078668003.1">
    <property type="nucleotide sequence ID" value="NZ_FUWZ01000001.1"/>
</dbReference>
<dbReference type="OrthoDB" id="9797223at2"/>
<feature type="domain" description="HTH deoR-type" evidence="4">
    <location>
        <begin position="3"/>
        <end position="58"/>
    </location>
</feature>
<dbReference type="InterPro" id="IPR018356">
    <property type="entry name" value="Tscrpt_reg_HTH_DeoR_CS"/>
</dbReference>
<dbReference type="GO" id="GO:0003700">
    <property type="term" value="F:DNA-binding transcription factor activity"/>
    <property type="evidence" value="ECO:0007669"/>
    <property type="project" value="InterPro"/>
</dbReference>
<dbReference type="InterPro" id="IPR050313">
    <property type="entry name" value="Carb_Metab_HTH_regulators"/>
</dbReference>
<dbReference type="InterPro" id="IPR014036">
    <property type="entry name" value="DeoR-like_C"/>
</dbReference>
<dbReference type="Proteomes" id="UP000190367">
    <property type="component" value="Unassembled WGS sequence"/>
</dbReference>
<evidence type="ECO:0000259" key="4">
    <source>
        <dbReference type="PROSITE" id="PS51000"/>
    </source>
</evidence>
<accession>A0A1T4N402</accession>
<dbReference type="PANTHER" id="PTHR30363">
    <property type="entry name" value="HTH-TYPE TRANSCRIPTIONAL REGULATOR SRLR-RELATED"/>
    <property type="match status" value="1"/>
</dbReference>
<dbReference type="PROSITE" id="PS51000">
    <property type="entry name" value="HTH_DEOR_2"/>
    <property type="match status" value="1"/>
</dbReference>
<evidence type="ECO:0000256" key="3">
    <source>
        <dbReference type="ARBA" id="ARBA00023163"/>
    </source>
</evidence>
<keyword evidence="2" id="KW-0238">DNA-binding</keyword>
<dbReference type="InterPro" id="IPR001034">
    <property type="entry name" value="DeoR_HTH"/>
</dbReference>
<keyword evidence="3" id="KW-0804">Transcription</keyword>
<reference evidence="6" key="1">
    <citation type="submission" date="2017-02" db="EMBL/GenBank/DDBJ databases">
        <authorList>
            <person name="Varghese N."/>
            <person name="Submissions S."/>
        </authorList>
    </citation>
    <scope>NUCLEOTIDE SEQUENCE [LARGE SCALE GENOMIC DNA]</scope>
    <source>
        <strain evidence="6">DSM 22224</strain>
    </source>
</reference>
<dbReference type="SMART" id="SM00420">
    <property type="entry name" value="HTH_DEOR"/>
    <property type="match status" value="1"/>
</dbReference>
<protein>
    <submittedName>
        <fullName evidence="5">Transcriptional regulator, DeoR family</fullName>
    </submittedName>
</protein>
<dbReference type="PANTHER" id="PTHR30363:SF44">
    <property type="entry name" value="AGA OPERON TRANSCRIPTIONAL REPRESSOR-RELATED"/>
    <property type="match status" value="1"/>
</dbReference>
<dbReference type="InterPro" id="IPR036390">
    <property type="entry name" value="WH_DNA-bd_sf"/>
</dbReference>
<organism evidence="5 6">
    <name type="scientific">Chitinophaga eiseniae</name>
    <dbReference type="NCBI Taxonomy" id="634771"/>
    <lineage>
        <taxon>Bacteria</taxon>
        <taxon>Pseudomonadati</taxon>
        <taxon>Bacteroidota</taxon>
        <taxon>Chitinophagia</taxon>
        <taxon>Chitinophagales</taxon>
        <taxon>Chitinophagaceae</taxon>
        <taxon>Chitinophaga</taxon>
    </lineage>
</organism>